<dbReference type="EMBL" id="JAHRHJ020000007">
    <property type="protein sequence ID" value="KAH9308552.1"/>
    <property type="molecule type" value="Genomic_DNA"/>
</dbReference>
<keyword evidence="2" id="KW-1185">Reference proteome</keyword>
<comment type="caution">
    <text evidence="1">The sequence shown here is derived from an EMBL/GenBank/DDBJ whole genome shotgun (WGS) entry which is preliminary data.</text>
</comment>
<sequence length="102" mass="11330">MQGHPKPPSRPAQIPVVVVHVQGKSVQARGKKRYVSSPFNIIEQMKKTIVNISMWESVSIPGQRDLLQSAMNNWSTSNQQGHMQEKVLTNVTQPEGNIGGQQ</sequence>
<accession>A0AA38FPU6</accession>
<evidence type="ECO:0000313" key="2">
    <source>
        <dbReference type="Proteomes" id="UP000824469"/>
    </source>
</evidence>
<proteinExistence type="predicted"/>
<evidence type="ECO:0000313" key="1">
    <source>
        <dbReference type="EMBL" id="KAH9308552.1"/>
    </source>
</evidence>
<reference evidence="1 2" key="1">
    <citation type="journal article" date="2021" name="Nat. Plants">
        <title>The Taxus genome provides insights into paclitaxel biosynthesis.</title>
        <authorList>
            <person name="Xiong X."/>
            <person name="Gou J."/>
            <person name="Liao Q."/>
            <person name="Li Y."/>
            <person name="Zhou Q."/>
            <person name="Bi G."/>
            <person name="Li C."/>
            <person name="Du R."/>
            <person name="Wang X."/>
            <person name="Sun T."/>
            <person name="Guo L."/>
            <person name="Liang H."/>
            <person name="Lu P."/>
            <person name="Wu Y."/>
            <person name="Zhang Z."/>
            <person name="Ro D.K."/>
            <person name="Shang Y."/>
            <person name="Huang S."/>
            <person name="Yan J."/>
        </authorList>
    </citation>
    <scope>NUCLEOTIDE SEQUENCE [LARGE SCALE GENOMIC DNA]</scope>
    <source>
        <strain evidence="1">Ta-2019</strain>
    </source>
</reference>
<feature type="non-terminal residue" evidence="1">
    <location>
        <position position="102"/>
    </location>
</feature>
<dbReference type="AlphaFoldDB" id="A0AA38FPU6"/>
<name>A0AA38FPU6_TAXCH</name>
<dbReference type="Proteomes" id="UP000824469">
    <property type="component" value="Unassembled WGS sequence"/>
</dbReference>
<gene>
    <name evidence="1" type="ORF">KI387_036463</name>
</gene>
<protein>
    <submittedName>
        <fullName evidence="1">Uncharacterized protein</fullName>
    </submittedName>
</protein>
<organism evidence="1 2">
    <name type="scientific">Taxus chinensis</name>
    <name type="common">Chinese yew</name>
    <name type="synonym">Taxus wallichiana var. chinensis</name>
    <dbReference type="NCBI Taxonomy" id="29808"/>
    <lineage>
        <taxon>Eukaryota</taxon>
        <taxon>Viridiplantae</taxon>
        <taxon>Streptophyta</taxon>
        <taxon>Embryophyta</taxon>
        <taxon>Tracheophyta</taxon>
        <taxon>Spermatophyta</taxon>
        <taxon>Pinopsida</taxon>
        <taxon>Pinidae</taxon>
        <taxon>Conifers II</taxon>
        <taxon>Cupressales</taxon>
        <taxon>Taxaceae</taxon>
        <taxon>Taxus</taxon>
    </lineage>
</organism>